<dbReference type="STRING" id="913774.A0A0C3HVH2"/>
<evidence type="ECO:0000313" key="5">
    <source>
        <dbReference type="EMBL" id="KIN07000.1"/>
    </source>
</evidence>
<dbReference type="AlphaFoldDB" id="A0A0C3HVH2"/>
<dbReference type="SUPFAM" id="SSF48403">
    <property type="entry name" value="Ankyrin repeat"/>
    <property type="match status" value="1"/>
</dbReference>
<feature type="region of interest" description="Disordered" evidence="3">
    <location>
        <begin position="936"/>
        <end position="955"/>
    </location>
</feature>
<keyword evidence="1" id="KW-0040">ANK repeat</keyword>
<organism evidence="5 6">
    <name type="scientific">Oidiodendron maius (strain Zn)</name>
    <dbReference type="NCBI Taxonomy" id="913774"/>
    <lineage>
        <taxon>Eukaryota</taxon>
        <taxon>Fungi</taxon>
        <taxon>Dikarya</taxon>
        <taxon>Ascomycota</taxon>
        <taxon>Pezizomycotina</taxon>
        <taxon>Leotiomycetes</taxon>
        <taxon>Leotiomycetes incertae sedis</taxon>
        <taxon>Myxotrichaceae</taxon>
        <taxon>Oidiodendron</taxon>
    </lineage>
</organism>
<dbReference type="PANTHER" id="PTHR24148">
    <property type="entry name" value="ANKYRIN REPEAT DOMAIN-CONTAINING PROTEIN 39 HOMOLOG-RELATED"/>
    <property type="match status" value="1"/>
</dbReference>
<evidence type="ECO:0000256" key="3">
    <source>
        <dbReference type="SAM" id="MobiDB-lite"/>
    </source>
</evidence>
<dbReference type="Proteomes" id="UP000054321">
    <property type="component" value="Unassembled WGS sequence"/>
</dbReference>
<feature type="repeat" description="ANK" evidence="1">
    <location>
        <begin position="510"/>
        <end position="543"/>
    </location>
</feature>
<dbReference type="InterPro" id="IPR002110">
    <property type="entry name" value="Ankyrin_rpt"/>
</dbReference>
<feature type="repeat" description="ANK" evidence="1">
    <location>
        <begin position="416"/>
        <end position="440"/>
    </location>
</feature>
<dbReference type="InterPro" id="IPR036770">
    <property type="entry name" value="Ankyrin_rpt-contain_sf"/>
</dbReference>
<dbReference type="Pfam" id="PF06985">
    <property type="entry name" value="HET"/>
    <property type="match status" value="1"/>
</dbReference>
<evidence type="ECO:0000259" key="4">
    <source>
        <dbReference type="PROSITE" id="PS50157"/>
    </source>
</evidence>
<evidence type="ECO:0000313" key="6">
    <source>
        <dbReference type="Proteomes" id="UP000054321"/>
    </source>
</evidence>
<name>A0A0C3HVH2_OIDMZ</name>
<evidence type="ECO:0000256" key="2">
    <source>
        <dbReference type="PROSITE-ProRule" id="PRU00042"/>
    </source>
</evidence>
<dbReference type="InParanoid" id="A0A0C3HVH2"/>
<dbReference type="PROSITE" id="PS50157">
    <property type="entry name" value="ZINC_FINGER_C2H2_2"/>
    <property type="match status" value="1"/>
</dbReference>
<keyword evidence="2" id="KW-0862">Zinc</keyword>
<dbReference type="InterPro" id="IPR052895">
    <property type="entry name" value="HetReg/Transcr_Mod"/>
</dbReference>
<keyword evidence="6" id="KW-1185">Reference proteome</keyword>
<dbReference type="Gene3D" id="1.25.40.20">
    <property type="entry name" value="Ankyrin repeat-containing domain"/>
    <property type="match status" value="3"/>
</dbReference>
<dbReference type="Pfam" id="PF12796">
    <property type="entry name" value="Ank_2"/>
    <property type="match status" value="2"/>
</dbReference>
<dbReference type="PANTHER" id="PTHR24148:SF78">
    <property type="entry name" value="HETEROKARYON INCOMPATIBILITY DOMAIN-CONTAINING PROTEIN"/>
    <property type="match status" value="1"/>
</dbReference>
<accession>A0A0C3HVH2</accession>
<dbReference type="GO" id="GO:0008270">
    <property type="term" value="F:zinc ion binding"/>
    <property type="evidence" value="ECO:0007669"/>
    <property type="project" value="UniProtKB-KW"/>
</dbReference>
<reference evidence="6" key="2">
    <citation type="submission" date="2015-01" db="EMBL/GenBank/DDBJ databases">
        <title>Evolutionary Origins and Diversification of the Mycorrhizal Mutualists.</title>
        <authorList>
            <consortium name="DOE Joint Genome Institute"/>
            <consortium name="Mycorrhizal Genomics Consortium"/>
            <person name="Kohler A."/>
            <person name="Kuo A."/>
            <person name="Nagy L.G."/>
            <person name="Floudas D."/>
            <person name="Copeland A."/>
            <person name="Barry K.W."/>
            <person name="Cichocki N."/>
            <person name="Veneault-Fourrey C."/>
            <person name="LaButti K."/>
            <person name="Lindquist E.A."/>
            <person name="Lipzen A."/>
            <person name="Lundell T."/>
            <person name="Morin E."/>
            <person name="Murat C."/>
            <person name="Riley R."/>
            <person name="Ohm R."/>
            <person name="Sun H."/>
            <person name="Tunlid A."/>
            <person name="Henrissat B."/>
            <person name="Grigoriev I.V."/>
            <person name="Hibbett D.S."/>
            <person name="Martin F."/>
        </authorList>
    </citation>
    <scope>NUCLEOTIDE SEQUENCE [LARGE SCALE GENOMIC DNA]</scope>
    <source>
        <strain evidence="6">Zn</strain>
    </source>
</reference>
<protein>
    <recommendedName>
        <fullName evidence="4">C2H2-type domain-containing protein</fullName>
    </recommendedName>
</protein>
<dbReference type="PROSITE" id="PS50088">
    <property type="entry name" value="ANK_REPEAT"/>
    <property type="match status" value="2"/>
</dbReference>
<dbReference type="PROSITE" id="PS50297">
    <property type="entry name" value="ANK_REP_REGION"/>
    <property type="match status" value="2"/>
</dbReference>
<dbReference type="SMART" id="SM00248">
    <property type="entry name" value="ANK"/>
    <property type="match status" value="6"/>
</dbReference>
<dbReference type="OrthoDB" id="194358at2759"/>
<dbReference type="SMART" id="SM00355">
    <property type="entry name" value="ZnF_C2H2"/>
    <property type="match status" value="2"/>
</dbReference>
<keyword evidence="2" id="KW-0863">Zinc-finger</keyword>
<dbReference type="InterPro" id="IPR013087">
    <property type="entry name" value="Znf_C2H2_type"/>
</dbReference>
<proteinExistence type="predicted"/>
<keyword evidence="2" id="KW-0479">Metal-binding</keyword>
<reference evidence="5 6" key="1">
    <citation type="submission" date="2014-04" db="EMBL/GenBank/DDBJ databases">
        <authorList>
            <consortium name="DOE Joint Genome Institute"/>
            <person name="Kuo A."/>
            <person name="Martino E."/>
            <person name="Perotto S."/>
            <person name="Kohler A."/>
            <person name="Nagy L.G."/>
            <person name="Floudas D."/>
            <person name="Copeland A."/>
            <person name="Barry K.W."/>
            <person name="Cichocki N."/>
            <person name="Veneault-Fourrey C."/>
            <person name="LaButti K."/>
            <person name="Lindquist E.A."/>
            <person name="Lipzen A."/>
            <person name="Lundell T."/>
            <person name="Morin E."/>
            <person name="Murat C."/>
            <person name="Sun H."/>
            <person name="Tunlid A."/>
            <person name="Henrissat B."/>
            <person name="Grigoriev I.V."/>
            <person name="Hibbett D.S."/>
            <person name="Martin F."/>
            <person name="Nordberg H.P."/>
            <person name="Cantor M.N."/>
            <person name="Hua S.X."/>
        </authorList>
    </citation>
    <scope>NUCLEOTIDE SEQUENCE [LARGE SCALE GENOMIC DNA]</scope>
    <source>
        <strain evidence="5 6">Zn</strain>
    </source>
</reference>
<dbReference type="EMBL" id="KN832870">
    <property type="protein sequence ID" value="KIN07000.1"/>
    <property type="molecule type" value="Genomic_DNA"/>
</dbReference>
<sequence>MAPFRYEPIDLGGPAFRLVRLLKGSNFENIQCELFQAWLPPVGGGIPYEALSYTWGGTEKPDAIEINGSIMDVTLNLYLAMQHLRFEDRDRILWIDAICIDQDNIEERGHQVQQMANIYKQAEQVLIWLGSATDEIDLVMNSMKRLQEESFTYPCHDWKHADARWMEIWSITQRDLGYIYQHVKDRQREGLELLLRRSWFRRIWILQEVANARAAIIVCGTKSVSARIFALAPSLVGVNPELHCQAVLDIFPGSSRKYSWWSEKRDLYTLLVKFGRSEATEPRDIIYALLGMSSDAWDTDLLRVDYSKPEKEVICEATSFLLSLNRLGHSINLPHWTLSKFLYNLNSLSGAVLNWTMRTGQEAVVKQLLGYRDIDVNWTGDNGQTLLLWAAERGDEAVAKLLIERSDTDMNLMDRKGRTPLSWAAERGDEAVVKLLIERSDTDMNLTDRGGRTPLSWAARHKGVLLERSDTDVNLTDREGWTPLSWAAERGHEAVLIERSDTDMNLTDREGRTPLSWAVKRGDEAVVKLLIERSDADVNLTDRGGRRLLSWAAERGHEAVHQCDLHLGAQWVNLPKSLAGKICRDPNSGPARKGAVCARSLSSVLCERSDSYWNHARALVTKYPPQIVLWIIREVSCEPRDSPAFSGPPSLFSMHSSDTGASSIIASQAMASTSVSSSTSLTSLCQKFGDISGNFHKVEVERRLFCVFEEHKEISFGRRSDWRKHMASFHKPDKMVWQCPECYEYFDQMLNYNQHHLIHHCQRKTCKHSNTATKLRYSKRAFACGRQSCERLLYTWDEWQNHVIEHMEDRMSEDEWQYNTFFRNLFRREEIHSRWEKYVSDQLGHYNVVARFNWRPRNTLLLRLKLEYFETISDIEADKLVEDAYQIGLEVRTAHELLDPSTLITEPSTIRSQTGLSSYEPSLQGQRIDKFNLAIEGSGKDPKESPSQPPDLTLDDAYLMISGNGSIGPTSPAQHCEMPVEDWNISIRTEATGDASRWVG</sequence>
<dbReference type="PROSITE" id="PS00028">
    <property type="entry name" value="ZINC_FINGER_C2H2_1"/>
    <property type="match status" value="1"/>
</dbReference>
<feature type="domain" description="C2H2-type" evidence="4">
    <location>
        <begin position="737"/>
        <end position="764"/>
    </location>
</feature>
<gene>
    <name evidence="5" type="ORF">OIDMADRAFT_139713</name>
</gene>
<evidence type="ECO:0000256" key="1">
    <source>
        <dbReference type="PROSITE-ProRule" id="PRU00023"/>
    </source>
</evidence>
<dbReference type="HOGENOM" id="CLU_299772_0_0_1"/>
<dbReference type="InterPro" id="IPR010730">
    <property type="entry name" value="HET"/>
</dbReference>